<dbReference type="InterPro" id="IPR051544">
    <property type="entry name" value="TPS_OM_transporter"/>
</dbReference>
<evidence type="ECO:0000256" key="4">
    <source>
        <dbReference type="SAM" id="SignalP"/>
    </source>
</evidence>
<keyword evidence="1" id="KW-1134">Transmembrane beta strand</keyword>
<evidence type="ECO:0000256" key="1">
    <source>
        <dbReference type="ARBA" id="ARBA00022452"/>
    </source>
</evidence>
<feature type="domain" description="Polypeptide-transport-associated ShlB-type" evidence="6">
    <location>
        <begin position="67"/>
        <end position="135"/>
    </location>
</feature>
<evidence type="ECO:0000259" key="6">
    <source>
        <dbReference type="Pfam" id="PF08479"/>
    </source>
</evidence>
<dbReference type="EMBL" id="CP080507">
    <property type="protein sequence ID" value="QYM79146.1"/>
    <property type="molecule type" value="Genomic_DNA"/>
</dbReference>
<organism evidence="7 8">
    <name type="scientific">Horticoccus luteus</name>
    <dbReference type="NCBI Taxonomy" id="2862869"/>
    <lineage>
        <taxon>Bacteria</taxon>
        <taxon>Pseudomonadati</taxon>
        <taxon>Verrucomicrobiota</taxon>
        <taxon>Opitutia</taxon>
        <taxon>Opitutales</taxon>
        <taxon>Opitutaceae</taxon>
        <taxon>Horticoccus</taxon>
    </lineage>
</organism>
<dbReference type="GO" id="GO:0046819">
    <property type="term" value="P:protein secretion by the type V secretion system"/>
    <property type="evidence" value="ECO:0007669"/>
    <property type="project" value="TreeGrafter"/>
</dbReference>
<dbReference type="Pfam" id="PF08479">
    <property type="entry name" value="POTRA_2"/>
    <property type="match status" value="1"/>
</dbReference>
<dbReference type="Gene3D" id="2.40.160.50">
    <property type="entry name" value="membrane protein fhac: a member of the omp85/tpsb transporter family"/>
    <property type="match status" value="1"/>
</dbReference>
<dbReference type="PANTHER" id="PTHR34597">
    <property type="entry name" value="SLR1661 PROTEIN"/>
    <property type="match status" value="1"/>
</dbReference>
<feature type="domain" description="Haemolysin activator HlyB C-terminal" evidence="5">
    <location>
        <begin position="200"/>
        <end position="512"/>
    </location>
</feature>
<protein>
    <recommendedName>
        <fullName evidence="9">Hemolysin activation/secretion protein</fullName>
    </recommendedName>
</protein>
<gene>
    <name evidence="7" type="ORF">K0B96_00595</name>
</gene>
<dbReference type="Proteomes" id="UP000825051">
    <property type="component" value="Chromosome"/>
</dbReference>
<dbReference type="RefSeq" id="WP_220162621.1">
    <property type="nucleotide sequence ID" value="NZ_CP080507.1"/>
</dbReference>
<feature type="signal peptide" evidence="4">
    <location>
        <begin position="1"/>
        <end position="21"/>
    </location>
</feature>
<dbReference type="KEGG" id="ole:K0B96_00595"/>
<evidence type="ECO:0008006" key="9">
    <source>
        <dbReference type="Google" id="ProtNLM"/>
    </source>
</evidence>
<keyword evidence="3" id="KW-0998">Cell outer membrane</keyword>
<evidence type="ECO:0000256" key="2">
    <source>
        <dbReference type="ARBA" id="ARBA00022692"/>
    </source>
</evidence>
<accession>A0A8F9TW81</accession>
<keyword evidence="1" id="KW-0472">Membrane</keyword>
<sequence length="551" mass="59355">MKTRVLLFLLIAGLSRLGAQVGTNFDEVAGRNLAAQPGETAIIPALRGIVLLPSESPAELAAPAAPGIHTDRVPLLDHDPVRQDLKIFLGRPVSVPSLGRMEMAIRLQLQLLGRPFARVYTPPQDITAGTVRIVVQLATLDGDVRLNGNKWFARERYTGGLHIRPGEALDMTSLNADLAWLNRNPFRRVTPVIEAGAQPGTTRVTLQAEEQFPLSLTAGYDNTGTKATDENRVSAAVQWGNAFGRGDLLNYRFSADPELEHMRSHALGYTAFLPWRHLLTLQGSYATIDSTMPEPFTQSGKSWQVGARYEIPLPAPHANWTQDLSFTADFKYSDNTLEFAAIPITGNVTHIAQVGANYGVTFPAFGGQNDARLEVEASPGGLTGRNTDSAFAGSRPGAKAAYAYARLGLRHQHALGRGWGLNLSADTQFATGALLGTEQLNGGGSSAVRGYRESSAFGDWGVVGSAELHAPGFALFKGRDRVDLFAFIDAASLRLCHDNESTDLASAGPGVNYQFGRHFSLRAAYGWQLEAIDSSRGVYSGYGHLSASVAW</sequence>
<dbReference type="GO" id="GO:0008320">
    <property type="term" value="F:protein transmembrane transporter activity"/>
    <property type="evidence" value="ECO:0007669"/>
    <property type="project" value="TreeGrafter"/>
</dbReference>
<feature type="chain" id="PRO_5034724864" description="Hemolysin activation/secretion protein" evidence="4">
    <location>
        <begin position="22"/>
        <end position="551"/>
    </location>
</feature>
<keyword evidence="2" id="KW-0812">Transmembrane</keyword>
<reference evidence="7" key="1">
    <citation type="submission" date="2021-08" db="EMBL/GenBank/DDBJ databases">
        <title>Genome of a novel bacterium of the phylum Verrucomicrobia, Oleiharenicola sp. KSB-15.</title>
        <authorList>
            <person name="Chung J.-H."/>
            <person name="Ahn J.-H."/>
            <person name="Yoon Y."/>
            <person name="Kim D.-Y."/>
            <person name="An S.-H."/>
            <person name="Park I."/>
            <person name="Yeon J."/>
        </authorList>
    </citation>
    <scope>NUCLEOTIDE SEQUENCE</scope>
    <source>
        <strain evidence="7">KSB-15</strain>
    </source>
</reference>
<dbReference type="AlphaFoldDB" id="A0A8F9TW81"/>
<evidence type="ECO:0000313" key="8">
    <source>
        <dbReference type="Proteomes" id="UP000825051"/>
    </source>
</evidence>
<evidence type="ECO:0000256" key="3">
    <source>
        <dbReference type="ARBA" id="ARBA00023237"/>
    </source>
</evidence>
<dbReference type="InterPro" id="IPR013686">
    <property type="entry name" value="Polypept-transport_assoc_ShlB"/>
</dbReference>
<evidence type="ECO:0000259" key="5">
    <source>
        <dbReference type="Pfam" id="PF03865"/>
    </source>
</evidence>
<dbReference type="GO" id="GO:0098046">
    <property type="term" value="C:type V protein secretion system complex"/>
    <property type="evidence" value="ECO:0007669"/>
    <property type="project" value="TreeGrafter"/>
</dbReference>
<evidence type="ECO:0000313" key="7">
    <source>
        <dbReference type="EMBL" id="QYM79146.1"/>
    </source>
</evidence>
<proteinExistence type="predicted"/>
<keyword evidence="4" id="KW-0732">Signal</keyword>
<dbReference type="InterPro" id="IPR005565">
    <property type="entry name" value="Hemolysn_activator_HlyB_C"/>
</dbReference>
<dbReference type="PANTHER" id="PTHR34597:SF3">
    <property type="entry name" value="OUTER MEMBRANE TRANSPORTER CDIB"/>
    <property type="match status" value="1"/>
</dbReference>
<name>A0A8F9TW81_9BACT</name>
<dbReference type="Pfam" id="PF03865">
    <property type="entry name" value="ShlB"/>
    <property type="match status" value="1"/>
</dbReference>
<keyword evidence="8" id="KW-1185">Reference proteome</keyword>